<name>A0A061SIQ1_9CHLO</name>
<feature type="region of interest" description="Disordered" evidence="1">
    <location>
        <begin position="94"/>
        <end position="155"/>
    </location>
</feature>
<feature type="non-terminal residue" evidence="2">
    <location>
        <position position="155"/>
    </location>
</feature>
<sequence>LLGNQPDGPLGCPLPTHTRDETTTLRPLLPPGFMPPTSPSLISCAPPPLLLALFAPDCSQGGTVVGVYPITFPVPPPFLLYPSLFRYPSFSAAVSSPSAHGMRDLREEKPSPGGSADMCTHPSAPIGPTAPASSSPPNPVPAPLPTPGSFVGWAR</sequence>
<evidence type="ECO:0000313" key="2">
    <source>
        <dbReference type="EMBL" id="JAC84133.1"/>
    </source>
</evidence>
<feature type="compositionally biased region" description="Basic and acidic residues" evidence="1">
    <location>
        <begin position="101"/>
        <end position="110"/>
    </location>
</feature>
<feature type="non-terminal residue" evidence="2">
    <location>
        <position position="1"/>
    </location>
</feature>
<feature type="compositionally biased region" description="Pro residues" evidence="1">
    <location>
        <begin position="134"/>
        <end position="146"/>
    </location>
</feature>
<evidence type="ECO:0000256" key="1">
    <source>
        <dbReference type="SAM" id="MobiDB-lite"/>
    </source>
</evidence>
<organism evidence="2">
    <name type="scientific">Tetraselmis sp. GSL018</name>
    <dbReference type="NCBI Taxonomy" id="582737"/>
    <lineage>
        <taxon>Eukaryota</taxon>
        <taxon>Viridiplantae</taxon>
        <taxon>Chlorophyta</taxon>
        <taxon>core chlorophytes</taxon>
        <taxon>Chlorodendrophyceae</taxon>
        <taxon>Chlorodendrales</taxon>
        <taxon>Chlorodendraceae</taxon>
        <taxon>Tetraselmis</taxon>
    </lineage>
</organism>
<dbReference type="AlphaFoldDB" id="A0A061SIQ1"/>
<feature type="compositionally biased region" description="Low complexity" evidence="1">
    <location>
        <begin position="122"/>
        <end position="133"/>
    </location>
</feature>
<accession>A0A061SIQ1</accession>
<proteinExistence type="predicted"/>
<protein>
    <submittedName>
        <fullName evidence="2">Uncharacterized protein</fullName>
    </submittedName>
</protein>
<reference evidence="2" key="1">
    <citation type="submission" date="2014-05" db="EMBL/GenBank/DDBJ databases">
        <title>The transcriptome of the halophilic microalga Tetraselmis sp. GSL018 isolated from the Great Salt Lake, Utah.</title>
        <authorList>
            <person name="Jinkerson R.E."/>
            <person name="D'Adamo S."/>
            <person name="Posewitz M.C."/>
        </authorList>
    </citation>
    <scope>NUCLEOTIDE SEQUENCE</scope>
    <source>
        <strain evidence="2">GSL018</strain>
    </source>
</reference>
<dbReference type="EMBL" id="GBEZ01000779">
    <property type="protein sequence ID" value="JAC84133.1"/>
    <property type="molecule type" value="Transcribed_RNA"/>
</dbReference>
<gene>
    <name evidence="2" type="ORF">TSPGSL018_1702</name>
</gene>